<sequence length="256" mass="30241">MGRLDELDLSAKLSKDEYEKRLYKAQRRLVELRLDLAGLLEDPELGPGVLVVMEGSDAGGKGGAIRRIVQPLDPRHYRVSAFAKPTFEEKRKHFLWRFWKEVPGLGGMALFDRSWYGRVLVERVENYATKEQWTRAYDEIVQFERNLVLEGVVIVKFWLQVSPDEQLKRFKSRENDPIRKWKLTDEDWRNRDKIDLYTDAVEDMFEYTDHELAPWHIVSGEQKRWARIEVLETLIRRIEEGIGSYKKPIPDDDSFV</sequence>
<keyword evidence="1" id="KW-0808">Transferase</keyword>
<accession>A0A4R7HXN7</accession>
<gene>
    <name evidence="4" type="ORF">BDK89_1414</name>
</gene>
<dbReference type="Proteomes" id="UP000294558">
    <property type="component" value="Unassembled WGS sequence"/>
</dbReference>
<dbReference type="PANTHER" id="PTHR34383">
    <property type="entry name" value="POLYPHOSPHATE:AMP PHOSPHOTRANSFERASE-RELATED"/>
    <property type="match status" value="1"/>
</dbReference>
<keyword evidence="2 4" id="KW-0418">Kinase</keyword>
<evidence type="ECO:0000256" key="1">
    <source>
        <dbReference type="ARBA" id="ARBA00022679"/>
    </source>
</evidence>
<dbReference type="OrthoDB" id="9775224at2"/>
<proteinExistence type="predicted"/>
<feature type="domain" description="Polyphosphate kinase-2-related" evidence="3">
    <location>
        <begin position="12"/>
        <end position="239"/>
    </location>
</feature>
<evidence type="ECO:0000259" key="3">
    <source>
        <dbReference type="Pfam" id="PF03976"/>
    </source>
</evidence>
<dbReference type="EMBL" id="SOAU01000001">
    <property type="protein sequence ID" value="TDT15835.1"/>
    <property type="molecule type" value="Genomic_DNA"/>
</dbReference>
<reference evidence="4 5" key="1">
    <citation type="submission" date="2019-03" db="EMBL/GenBank/DDBJ databases">
        <title>Sequencing the genomes of 1000 actinobacteria strains.</title>
        <authorList>
            <person name="Klenk H.-P."/>
        </authorList>
    </citation>
    <scope>NUCLEOTIDE SEQUENCE [LARGE SCALE GENOMIC DNA]</scope>
    <source>
        <strain evidence="4 5">DSM 18936</strain>
    </source>
</reference>
<evidence type="ECO:0000313" key="4">
    <source>
        <dbReference type="EMBL" id="TDT15835.1"/>
    </source>
</evidence>
<dbReference type="SUPFAM" id="SSF52540">
    <property type="entry name" value="P-loop containing nucleoside triphosphate hydrolases"/>
    <property type="match status" value="1"/>
</dbReference>
<keyword evidence="5" id="KW-1185">Reference proteome</keyword>
<evidence type="ECO:0000256" key="2">
    <source>
        <dbReference type="ARBA" id="ARBA00022777"/>
    </source>
</evidence>
<dbReference type="RefSeq" id="WP_133868256.1">
    <property type="nucleotide sequence ID" value="NZ_JAVJPS010000034.1"/>
</dbReference>
<protein>
    <submittedName>
        <fullName evidence="4">Polyphosphate kinase 2 (PPK2 family)</fullName>
    </submittedName>
</protein>
<dbReference type="PIRSF" id="PIRSF028756">
    <property type="entry name" value="PPK2_prd"/>
    <property type="match status" value="1"/>
</dbReference>
<dbReference type="InterPro" id="IPR022488">
    <property type="entry name" value="PPK2-related"/>
</dbReference>
<comment type="caution">
    <text evidence="4">The sequence shown here is derived from an EMBL/GenBank/DDBJ whole genome shotgun (WGS) entry which is preliminary data.</text>
</comment>
<organism evidence="4 5">
    <name type="scientific">Ilumatobacter fluminis</name>
    <dbReference type="NCBI Taxonomy" id="467091"/>
    <lineage>
        <taxon>Bacteria</taxon>
        <taxon>Bacillati</taxon>
        <taxon>Actinomycetota</taxon>
        <taxon>Acidimicrobiia</taxon>
        <taxon>Acidimicrobiales</taxon>
        <taxon>Ilumatobacteraceae</taxon>
        <taxon>Ilumatobacter</taxon>
    </lineage>
</organism>
<dbReference type="GO" id="GO:0008976">
    <property type="term" value="F:polyphosphate kinase activity"/>
    <property type="evidence" value="ECO:0007669"/>
    <property type="project" value="InterPro"/>
</dbReference>
<dbReference type="InterPro" id="IPR016898">
    <property type="entry name" value="Polyphosphate_phosphotransfera"/>
</dbReference>
<dbReference type="AlphaFoldDB" id="A0A4R7HXN7"/>
<dbReference type="PANTHER" id="PTHR34383:SF3">
    <property type="entry name" value="POLYPHOSPHATE:AMP PHOSPHOTRANSFERASE"/>
    <property type="match status" value="1"/>
</dbReference>
<dbReference type="InterPro" id="IPR027417">
    <property type="entry name" value="P-loop_NTPase"/>
</dbReference>
<dbReference type="Gene3D" id="3.40.50.300">
    <property type="entry name" value="P-loop containing nucleotide triphosphate hydrolases"/>
    <property type="match status" value="1"/>
</dbReference>
<dbReference type="Pfam" id="PF03976">
    <property type="entry name" value="PPK2"/>
    <property type="match status" value="1"/>
</dbReference>
<name>A0A4R7HXN7_9ACTN</name>
<evidence type="ECO:0000313" key="5">
    <source>
        <dbReference type="Proteomes" id="UP000294558"/>
    </source>
</evidence>